<dbReference type="EMBL" id="PDCN02000012">
    <property type="protein sequence ID" value="PIB75033.1"/>
    <property type="molecule type" value="Genomic_DNA"/>
</dbReference>
<gene>
    <name evidence="1" type="ORF">CQY22_010500</name>
</gene>
<name>A0A2G5PAL5_9MYCO</name>
<dbReference type="AlphaFoldDB" id="A0A2G5PAL5"/>
<comment type="caution">
    <text evidence="1">The sequence shown here is derived from an EMBL/GenBank/DDBJ whole genome shotgun (WGS) entry which is preliminary data.</text>
</comment>
<dbReference type="Proteomes" id="UP000230551">
    <property type="component" value="Unassembled WGS sequence"/>
</dbReference>
<keyword evidence="2" id="KW-1185">Reference proteome</keyword>
<sequence length="105" mass="11137">MADQLSRRFFLGTRLALIAGVGATTSGCAAEKPQRSSPPLPDPVMTSDYAVYQDLAYAEAAGEGHLLGLYMPHDPKWDVPVVIHQLGSAFRSDDARGADGYTVAG</sequence>
<evidence type="ECO:0000313" key="1">
    <source>
        <dbReference type="EMBL" id="PIB75033.1"/>
    </source>
</evidence>
<proteinExistence type="predicted"/>
<dbReference type="PROSITE" id="PS51257">
    <property type="entry name" value="PROKAR_LIPOPROTEIN"/>
    <property type="match status" value="1"/>
</dbReference>
<reference evidence="1 2" key="1">
    <citation type="journal article" date="2017" name="Infect. Genet. Evol.">
        <title>The new phylogeny of the genus Mycobacterium: The old and the news.</title>
        <authorList>
            <person name="Tortoli E."/>
            <person name="Fedrizzi T."/>
            <person name="Meehan C.J."/>
            <person name="Trovato A."/>
            <person name="Grottola A."/>
            <person name="Giacobazzi E."/>
            <person name="Serpini G.F."/>
            <person name="Tagliazucchi S."/>
            <person name="Fabio A."/>
            <person name="Bettua C."/>
            <person name="Bertorelli R."/>
            <person name="Frascaro F."/>
            <person name="De Sanctis V."/>
            <person name="Pecorari M."/>
            <person name="Jousson O."/>
            <person name="Segata N."/>
            <person name="Cirillo D.M."/>
        </authorList>
    </citation>
    <scope>NUCLEOTIDE SEQUENCE [LARGE SCALE GENOMIC DNA]</scope>
    <source>
        <strain evidence="1 2">CIP1034565</strain>
    </source>
</reference>
<protein>
    <recommendedName>
        <fullName evidence="3">Alpha/beta hydrolase</fullName>
    </recommendedName>
</protein>
<accession>A0A2G5PAL5</accession>
<dbReference type="STRING" id="85968.GCA_900073015_00310"/>
<dbReference type="OrthoDB" id="9803828at2"/>
<evidence type="ECO:0000313" key="2">
    <source>
        <dbReference type="Proteomes" id="UP000230551"/>
    </source>
</evidence>
<organism evidence="1 2">
    <name type="scientific">Mycolicibacterium brumae</name>
    <dbReference type="NCBI Taxonomy" id="85968"/>
    <lineage>
        <taxon>Bacteria</taxon>
        <taxon>Bacillati</taxon>
        <taxon>Actinomycetota</taxon>
        <taxon>Actinomycetes</taxon>
        <taxon>Mycobacteriales</taxon>
        <taxon>Mycobacteriaceae</taxon>
        <taxon>Mycolicibacterium</taxon>
    </lineage>
</organism>
<evidence type="ECO:0008006" key="3">
    <source>
        <dbReference type="Google" id="ProtNLM"/>
    </source>
</evidence>
<dbReference type="RefSeq" id="WP_090585184.1">
    <property type="nucleotide sequence ID" value="NZ_CP104302.1"/>
</dbReference>